<evidence type="ECO:0000313" key="1">
    <source>
        <dbReference type="EMBL" id="CUV56751.1"/>
    </source>
</evidence>
<accession>A0A0S4WYQ9</accession>
<organism evidence="1">
    <name type="scientific">Ralstonia solanacearum</name>
    <name type="common">Pseudomonas solanacearum</name>
    <dbReference type="NCBI Taxonomy" id="305"/>
    <lineage>
        <taxon>Bacteria</taxon>
        <taxon>Pseudomonadati</taxon>
        <taxon>Pseudomonadota</taxon>
        <taxon>Betaproteobacteria</taxon>
        <taxon>Burkholderiales</taxon>
        <taxon>Burkholderiaceae</taxon>
        <taxon>Ralstonia</taxon>
        <taxon>Ralstonia solanacearum species complex</taxon>
    </lineage>
</organism>
<sequence>MGNRTQEQAKDPSGNLARQVTRVFDSMNRPLKVTVGTAK</sequence>
<dbReference type="EMBL" id="LN899820">
    <property type="protein sequence ID" value="CUV56751.1"/>
    <property type="molecule type" value="Genomic_DNA"/>
</dbReference>
<reference evidence="1" key="1">
    <citation type="submission" date="2015-10" db="EMBL/GenBank/DDBJ databases">
        <authorList>
            <person name="Gilbert D.G."/>
        </authorList>
    </citation>
    <scope>NUCLEOTIDE SEQUENCE</scope>
    <source>
        <strain evidence="1">Phyl III-seqv23</strain>
    </source>
</reference>
<proteinExistence type="predicted"/>
<dbReference type="AlphaFoldDB" id="A0A0S4WYQ9"/>
<name>A0A0S4WYQ9_RALSL</name>
<protein>
    <submittedName>
        <fullName evidence="1">Uncharacterized protein</fullName>
    </submittedName>
</protein>
<gene>
    <name evidence="1" type="ORF">RUN215_v1_960050</name>
</gene>